<protein>
    <submittedName>
        <fullName evidence="1">AlpA family phage regulatory protein</fullName>
    </submittedName>
</protein>
<dbReference type="InterPro" id="IPR010260">
    <property type="entry name" value="AlpA"/>
</dbReference>
<dbReference type="Proteomes" id="UP000474159">
    <property type="component" value="Unassembled WGS sequence"/>
</dbReference>
<name>A0A6L3SYQ0_9HYPH</name>
<dbReference type="AlphaFoldDB" id="A0A6L3SYQ0"/>
<dbReference type="Pfam" id="PF05930">
    <property type="entry name" value="Phage_AlpA"/>
    <property type="match status" value="1"/>
</dbReference>
<dbReference type="OrthoDB" id="7220345at2"/>
<reference evidence="1 2" key="1">
    <citation type="submission" date="2019-09" db="EMBL/GenBank/DDBJ databases">
        <title>YIM 48816 draft genome.</title>
        <authorList>
            <person name="Jiang L."/>
        </authorList>
    </citation>
    <scope>NUCLEOTIDE SEQUENCE [LARGE SCALE GENOMIC DNA]</scope>
    <source>
        <strain evidence="1 2">YIM 48816</strain>
    </source>
</reference>
<organism evidence="1 2">
    <name type="scientific">Methylobacterium soli</name>
    <dbReference type="NCBI Taxonomy" id="553447"/>
    <lineage>
        <taxon>Bacteria</taxon>
        <taxon>Pseudomonadati</taxon>
        <taxon>Pseudomonadota</taxon>
        <taxon>Alphaproteobacteria</taxon>
        <taxon>Hyphomicrobiales</taxon>
        <taxon>Methylobacteriaceae</taxon>
        <taxon>Methylobacterium</taxon>
    </lineage>
</organism>
<accession>A0A6L3SYQ0</accession>
<evidence type="ECO:0000313" key="2">
    <source>
        <dbReference type="Proteomes" id="UP000474159"/>
    </source>
</evidence>
<keyword evidence="2" id="KW-1185">Reference proteome</keyword>
<dbReference type="EMBL" id="VZZK01000014">
    <property type="protein sequence ID" value="KAB1078397.1"/>
    <property type="molecule type" value="Genomic_DNA"/>
</dbReference>
<comment type="caution">
    <text evidence="1">The sequence shown here is derived from an EMBL/GenBank/DDBJ whole genome shotgun (WGS) entry which is preliminary data.</text>
</comment>
<sequence>MNDRLIRRAEAAAFLSVGTSTLDRMIADGRLPRPLKISTRIVGWRESTLQAVLNLREAQACAK</sequence>
<dbReference type="RefSeq" id="WP_151001017.1">
    <property type="nucleotide sequence ID" value="NZ_BPQY01000528.1"/>
</dbReference>
<evidence type="ECO:0000313" key="1">
    <source>
        <dbReference type="EMBL" id="KAB1078397.1"/>
    </source>
</evidence>
<gene>
    <name evidence="1" type="ORF">F6X53_15035</name>
</gene>
<proteinExistence type="predicted"/>